<keyword evidence="9 13" id="KW-0238">DNA-binding</keyword>
<comment type="subcellular location">
    <subcellularLocation>
        <location evidence="13">Cytoplasm</location>
    </subcellularLocation>
</comment>
<evidence type="ECO:0000256" key="7">
    <source>
        <dbReference type="ARBA" id="ARBA00022801"/>
    </source>
</evidence>
<evidence type="ECO:0000256" key="5">
    <source>
        <dbReference type="ARBA" id="ARBA00022759"/>
    </source>
</evidence>
<accession>A0A1G2L9U1</accession>
<dbReference type="Proteomes" id="UP000177982">
    <property type="component" value="Unassembled WGS sequence"/>
</dbReference>
<evidence type="ECO:0000256" key="13">
    <source>
        <dbReference type="HAMAP-Rule" id="MF_00034"/>
    </source>
</evidence>
<comment type="similarity">
    <text evidence="1 13">Belongs to the RuvC family.</text>
</comment>
<comment type="cofactor">
    <cofactor evidence="13">
        <name>Mg(2+)</name>
        <dbReference type="ChEBI" id="CHEBI:18420"/>
    </cofactor>
    <text evidence="13">Binds 2 Mg(2+) ion per subunit.</text>
</comment>
<keyword evidence="4 13" id="KW-0479">Metal-binding</keyword>
<evidence type="ECO:0000256" key="14">
    <source>
        <dbReference type="NCBIfam" id="TIGR00228"/>
    </source>
</evidence>
<dbReference type="PROSITE" id="PS01321">
    <property type="entry name" value="RUVC"/>
    <property type="match status" value="1"/>
</dbReference>
<keyword evidence="7 13" id="KW-0378">Hydrolase</keyword>
<comment type="caution">
    <text evidence="15">The sequence shown here is derived from an EMBL/GenBank/DDBJ whole genome shotgun (WGS) entry which is preliminary data.</text>
</comment>
<dbReference type="Gene3D" id="3.30.420.10">
    <property type="entry name" value="Ribonuclease H-like superfamily/Ribonuclease H"/>
    <property type="match status" value="1"/>
</dbReference>
<gene>
    <name evidence="13" type="primary">ruvC</name>
    <name evidence="15" type="ORF">A2934_01630</name>
</gene>
<feature type="active site" evidence="13">
    <location>
        <position position="140"/>
    </location>
</feature>
<feature type="active site" evidence="13">
    <location>
        <position position="7"/>
    </location>
</feature>
<keyword evidence="5 13" id="KW-0255">Endonuclease</keyword>
<dbReference type="PRINTS" id="PR00696">
    <property type="entry name" value="RSOLVASERUVC"/>
</dbReference>
<sequence length="161" mass="17560">MIILGIDPGTTIVGYCLLQKDGGDITLVEADAIKTTPKLPQDEKLHIISGSLVKIIDIHRPETMAIEKVFFFKNNKTAISVAEAKGALLLTAKNAGLSVSEYTPLEVKMATTGYGRADKKQIQFMVKSILKLKTMPKLDDITDAMAIAITHAHRIPNQCAR</sequence>
<keyword evidence="11 13" id="KW-0234">DNA repair</keyword>
<dbReference type="InterPro" id="IPR012337">
    <property type="entry name" value="RNaseH-like_sf"/>
</dbReference>
<dbReference type="NCBIfam" id="NF000711">
    <property type="entry name" value="PRK00039.2-1"/>
    <property type="match status" value="1"/>
</dbReference>
<reference evidence="15 16" key="1">
    <citation type="journal article" date="2016" name="Nat. Commun.">
        <title>Thousands of microbial genomes shed light on interconnected biogeochemical processes in an aquifer system.</title>
        <authorList>
            <person name="Anantharaman K."/>
            <person name="Brown C.T."/>
            <person name="Hug L.A."/>
            <person name="Sharon I."/>
            <person name="Castelle C.J."/>
            <person name="Probst A.J."/>
            <person name="Thomas B.C."/>
            <person name="Singh A."/>
            <person name="Wilkins M.J."/>
            <person name="Karaoz U."/>
            <person name="Brodie E.L."/>
            <person name="Williams K.H."/>
            <person name="Hubbard S.S."/>
            <person name="Banfield J.F."/>
        </authorList>
    </citation>
    <scope>NUCLEOTIDE SEQUENCE [LARGE SCALE GENOMIC DNA]</scope>
</reference>
<feature type="active site" evidence="13">
    <location>
        <position position="67"/>
    </location>
</feature>
<evidence type="ECO:0000256" key="11">
    <source>
        <dbReference type="ARBA" id="ARBA00023204"/>
    </source>
</evidence>
<dbReference type="GO" id="GO:0008821">
    <property type="term" value="F:crossover junction DNA endonuclease activity"/>
    <property type="evidence" value="ECO:0007669"/>
    <property type="project" value="UniProtKB-UniRule"/>
</dbReference>
<feature type="binding site" evidence="13">
    <location>
        <position position="7"/>
    </location>
    <ligand>
        <name>Mg(2+)</name>
        <dbReference type="ChEBI" id="CHEBI:18420"/>
        <label>1</label>
    </ligand>
</feature>
<dbReference type="GO" id="GO:0048476">
    <property type="term" value="C:Holliday junction resolvase complex"/>
    <property type="evidence" value="ECO:0007669"/>
    <property type="project" value="UniProtKB-UniRule"/>
</dbReference>
<evidence type="ECO:0000256" key="9">
    <source>
        <dbReference type="ARBA" id="ARBA00023125"/>
    </source>
</evidence>
<dbReference type="FunFam" id="3.30.420.10:FF:000002">
    <property type="entry name" value="Crossover junction endodeoxyribonuclease RuvC"/>
    <property type="match status" value="1"/>
</dbReference>
<evidence type="ECO:0000256" key="12">
    <source>
        <dbReference type="ARBA" id="ARBA00029354"/>
    </source>
</evidence>
<dbReference type="InterPro" id="IPR020563">
    <property type="entry name" value="X-over_junc_endoDNase_Mg_BS"/>
</dbReference>
<dbReference type="Pfam" id="PF02075">
    <property type="entry name" value="RuvC"/>
    <property type="match status" value="1"/>
</dbReference>
<comment type="subunit">
    <text evidence="13">Homodimer which binds Holliday junction (HJ) DNA. The HJ becomes 2-fold symmetrical on binding to RuvC with unstacked arms; it has a different conformation from HJ DNA in complex with RuvA. In the full resolvosome a probable DNA-RuvA(4)-RuvB(12)-RuvC(2) complex forms which resolves the HJ.</text>
</comment>
<dbReference type="SUPFAM" id="SSF53098">
    <property type="entry name" value="Ribonuclease H-like"/>
    <property type="match status" value="1"/>
</dbReference>
<dbReference type="PANTHER" id="PTHR30194">
    <property type="entry name" value="CROSSOVER JUNCTION ENDODEOXYRIBONUCLEASE RUVC"/>
    <property type="match status" value="1"/>
</dbReference>
<comment type="catalytic activity">
    <reaction evidence="12 13">
        <text>Endonucleolytic cleavage at a junction such as a reciprocal single-stranded crossover between two homologous DNA duplexes (Holliday junction).</text>
        <dbReference type="EC" id="3.1.21.10"/>
    </reaction>
</comment>
<dbReference type="EMBL" id="MHQO01000007">
    <property type="protein sequence ID" value="OHA07582.1"/>
    <property type="molecule type" value="Genomic_DNA"/>
</dbReference>
<dbReference type="GO" id="GO:0003677">
    <property type="term" value="F:DNA binding"/>
    <property type="evidence" value="ECO:0007669"/>
    <property type="project" value="UniProtKB-KW"/>
</dbReference>
<dbReference type="EC" id="3.1.21.10" evidence="13 14"/>
<evidence type="ECO:0000256" key="6">
    <source>
        <dbReference type="ARBA" id="ARBA00022763"/>
    </source>
</evidence>
<evidence type="ECO:0000256" key="1">
    <source>
        <dbReference type="ARBA" id="ARBA00009518"/>
    </source>
</evidence>
<dbReference type="GO" id="GO:0006310">
    <property type="term" value="P:DNA recombination"/>
    <property type="evidence" value="ECO:0007669"/>
    <property type="project" value="UniProtKB-UniRule"/>
</dbReference>
<comment type="function">
    <text evidence="13">The RuvA-RuvB-RuvC complex processes Holliday junction (HJ) DNA during genetic recombination and DNA repair. Endonuclease that resolves HJ intermediates. Cleaves cruciform DNA by making single-stranded nicks across the HJ at symmetrical positions within the homologous arms, yielding a 5'-phosphate and a 3'-hydroxyl group; requires a central core of homology in the junction. The consensus cleavage sequence is 5'-(A/T)TT(C/G)-3'. Cleavage occurs on the 3'-side of the TT dinucleotide at the point of strand exchange. HJ branch migration catalyzed by RuvA-RuvB allows RuvC to scan DNA until it finds its consensus sequence, where it cleaves and resolves the cruciform DNA.</text>
</comment>
<dbReference type="GO" id="GO:0000287">
    <property type="term" value="F:magnesium ion binding"/>
    <property type="evidence" value="ECO:0007669"/>
    <property type="project" value="UniProtKB-UniRule"/>
</dbReference>
<evidence type="ECO:0000256" key="3">
    <source>
        <dbReference type="ARBA" id="ARBA00022722"/>
    </source>
</evidence>
<dbReference type="NCBIfam" id="TIGR00228">
    <property type="entry name" value="ruvC"/>
    <property type="match status" value="1"/>
</dbReference>
<keyword evidence="2 13" id="KW-0963">Cytoplasm</keyword>
<dbReference type="PANTHER" id="PTHR30194:SF3">
    <property type="entry name" value="CROSSOVER JUNCTION ENDODEOXYRIBONUCLEASE RUVC"/>
    <property type="match status" value="1"/>
</dbReference>
<name>A0A1G2L9U1_9BACT</name>
<evidence type="ECO:0000313" key="15">
    <source>
        <dbReference type="EMBL" id="OHA07582.1"/>
    </source>
</evidence>
<feature type="binding site" evidence="13">
    <location>
        <position position="67"/>
    </location>
    <ligand>
        <name>Mg(2+)</name>
        <dbReference type="ChEBI" id="CHEBI:18420"/>
        <label>2</label>
    </ligand>
</feature>
<protein>
    <recommendedName>
        <fullName evidence="13 14">Crossover junction endodeoxyribonuclease RuvC</fullName>
        <ecNumber evidence="13 14">3.1.21.10</ecNumber>
    </recommendedName>
    <alternativeName>
        <fullName evidence="13">Holliday junction nuclease RuvC</fullName>
    </alternativeName>
    <alternativeName>
        <fullName evidence="13">Holliday junction resolvase RuvC</fullName>
    </alternativeName>
</protein>
<keyword evidence="10 13" id="KW-0233">DNA recombination</keyword>
<dbReference type="InterPro" id="IPR002176">
    <property type="entry name" value="X-over_junc_endoDNase_RuvC"/>
</dbReference>
<proteinExistence type="inferred from homology"/>
<dbReference type="HAMAP" id="MF_00034">
    <property type="entry name" value="RuvC"/>
    <property type="match status" value="1"/>
</dbReference>
<keyword evidence="6 13" id="KW-0227">DNA damage</keyword>
<keyword evidence="8 13" id="KW-0460">Magnesium</keyword>
<dbReference type="GO" id="GO:0005737">
    <property type="term" value="C:cytoplasm"/>
    <property type="evidence" value="ECO:0007669"/>
    <property type="project" value="UniProtKB-SubCell"/>
</dbReference>
<evidence type="ECO:0000256" key="2">
    <source>
        <dbReference type="ARBA" id="ARBA00022490"/>
    </source>
</evidence>
<dbReference type="InterPro" id="IPR036397">
    <property type="entry name" value="RNaseH_sf"/>
</dbReference>
<organism evidence="15 16">
    <name type="scientific">Candidatus Sungbacteria bacterium RIFCSPLOWO2_01_FULL_47_10</name>
    <dbReference type="NCBI Taxonomy" id="1802276"/>
    <lineage>
        <taxon>Bacteria</taxon>
        <taxon>Candidatus Sungiibacteriota</taxon>
    </lineage>
</organism>
<evidence type="ECO:0000256" key="4">
    <source>
        <dbReference type="ARBA" id="ARBA00022723"/>
    </source>
</evidence>
<dbReference type="GO" id="GO:0006281">
    <property type="term" value="P:DNA repair"/>
    <property type="evidence" value="ECO:0007669"/>
    <property type="project" value="UniProtKB-UniRule"/>
</dbReference>
<feature type="binding site" evidence="13">
    <location>
        <position position="140"/>
    </location>
    <ligand>
        <name>Mg(2+)</name>
        <dbReference type="ChEBI" id="CHEBI:18420"/>
        <label>1</label>
    </ligand>
</feature>
<evidence type="ECO:0000256" key="10">
    <source>
        <dbReference type="ARBA" id="ARBA00023172"/>
    </source>
</evidence>
<evidence type="ECO:0000256" key="8">
    <source>
        <dbReference type="ARBA" id="ARBA00022842"/>
    </source>
</evidence>
<evidence type="ECO:0000313" key="16">
    <source>
        <dbReference type="Proteomes" id="UP000177982"/>
    </source>
</evidence>
<dbReference type="CDD" id="cd16962">
    <property type="entry name" value="RuvC"/>
    <property type="match status" value="1"/>
</dbReference>
<keyword evidence="3 13" id="KW-0540">Nuclease</keyword>
<dbReference type="AlphaFoldDB" id="A0A1G2L9U1"/>